<protein>
    <submittedName>
        <fullName evidence="2">Uncharacterized protein</fullName>
    </submittedName>
</protein>
<evidence type="ECO:0000313" key="2">
    <source>
        <dbReference type="EMBL" id="WUX42035.1"/>
    </source>
</evidence>
<gene>
    <name evidence="2" type="ORF">OG367_08760</name>
</gene>
<dbReference type="EMBL" id="CP109491">
    <property type="protein sequence ID" value="WUX42035.1"/>
    <property type="molecule type" value="Genomic_DNA"/>
</dbReference>
<dbReference type="RefSeq" id="WP_098021579.1">
    <property type="nucleotide sequence ID" value="NZ_CP108640.1"/>
</dbReference>
<organism evidence="2 3">
    <name type="scientific">Streptomyces anulatus</name>
    <name type="common">Streptomyces chrysomallus</name>
    <dbReference type="NCBI Taxonomy" id="1892"/>
    <lineage>
        <taxon>Bacteria</taxon>
        <taxon>Bacillati</taxon>
        <taxon>Actinomycetota</taxon>
        <taxon>Actinomycetes</taxon>
        <taxon>Kitasatosporales</taxon>
        <taxon>Streptomycetaceae</taxon>
        <taxon>Streptomyces</taxon>
    </lineage>
</organism>
<evidence type="ECO:0000256" key="1">
    <source>
        <dbReference type="SAM" id="MobiDB-lite"/>
    </source>
</evidence>
<evidence type="ECO:0000313" key="3">
    <source>
        <dbReference type="Proteomes" id="UP001431926"/>
    </source>
</evidence>
<dbReference type="Proteomes" id="UP001431926">
    <property type="component" value="Chromosome"/>
</dbReference>
<proteinExistence type="predicted"/>
<name>A0ABZ1ZTX1_STRAQ</name>
<feature type="region of interest" description="Disordered" evidence="1">
    <location>
        <begin position="39"/>
        <end position="90"/>
    </location>
</feature>
<keyword evidence="3" id="KW-1185">Reference proteome</keyword>
<feature type="compositionally biased region" description="Low complexity" evidence="1">
    <location>
        <begin position="54"/>
        <end position="63"/>
    </location>
</feature>
<sequence>MPIRHTVTGEVTTTGYNAAARRILLQDGFAEAPGCACRATDPGTERTHGPAPEPATSSSSAIPCTRTEPAVGRSADGTPDRPGCPFRHGP</sequence>
<reference evidence="2" key="1">
    <citation type="submission" date="2022-10" db="EMBL/GenBank/DDBJ databases">
        <title>The complete genomes of actinobacterial strains from the NBC collection.</title>
        <authorList>
            <person name="Joergensen T.S."/>
            <person name="Alvarez Arevalo M."/>
            <person name="Sterndorff E.B."/>
            <person name="Faurdal D."/>
            <person name="Vuksanovic O."/>
            <person name="Mourched A.-S."/>
            <person name="Charusanti P."/>
            <person name="Shaw S."/>
            <person name="Blin K."/>
            <person name="Weber T."/>
        </authorList>
    </citation>
    <scope>NUCLEOTIDE SEQUENCE</scope>
    <source>
        <strain evidence="2">NBC_01436</strain>
    </source>
</reference>
<accession>A0ABZ1ZTX1</accession>